<dbReference type="AlphaFoldDB" id="A0A1F5NRY7"/>
<evidence type="ECO:0000313" key="2">
    <source>
        <dbReference type="Proteomes" id="UP000176233"/>
    </source>
</evidence>
<name>A0A1F5NRY7_9BACT</name>
<dbReference type="Proteomes" id="UP000176233">
    <property type="component" value="Unassembled WGS sequence"/>
</dbReference>
<evidence type="ECO:0000313" key="1">
    <source>
        <dbReference type="EMBL" id="OGE80324.1"/>
    </source>
</evidence>
<comment type="caution">
    <text evidence="1">The sequence shown here is derived from an EMBL/GenBank/DDBJ whole genome shotgun (WGS) entry which is preliminary data.</text>
</comment>
<protein>
    <submittedName>
        <fullName evidence="1">Uncharacterized protein</fullName>
    </submittedName>
</protein>
<proteinExistence type="predicted"/>
<accession>A0A1F5NRY7</accession>
<gene>
    <name evidence="1" type="ORF">A2660_02250</name>
</gene>
<sequence>MDLGAVGFETFAAPVGKIPDFKGAAAGMLCLELKKPFLPTSLINFLRLVFSVPGSGVIHKIQRGLLRLVKYYIILG</sequence>
<dbReference type="EMBL" id="MFEJ01000015">
    <property type="protein sequence ID" value="OGE80324.1"/>
    <property type="molecule type" value="Genomic_DNA"/>
</dbReference>
<reference evidence="1 2" key="1">
    <citation type="journal article" date="2016" name="Nat. Commun.">
        <title>Thousands of microbial genomes shed light on interconnected biogeochemical processes in an aquifer system.</title>
        <authorList>
            <person name="Anantharaman K."/>
            <person name="Brown C.T."/>
            <person name="Hug L.A."/>
            <person name="Sharon I."/>
            <person name="Castelle C.J."/>
            <person name="Probst A.J."/>
            <person name="Thomas B.C."/>
            <person name="Singh A."/>
            <person name="Wilkins M.J."/>
            <person name="Karaoz U."/>
            <person name="Brodie E.L."/>
            <person name="Williams K.H."/>
            <person name="Hubbard S.S."/>
            <person name="Banfield J.F."/>
        </authorList>
    </citation>
    <scope>NUCLEOTIDE SEQUENCE [LARGE SCALE GENOMIC DNA]</scope>
</reference>
<organism evidence="1 2">
    <name type="scientific">Candidatus Doudnabacteria bacterium RIFCSPHIGHO2_01_FULL_45_18</name>
    <dbReference type="NCBI Taxonomy" id="1817823"/>
    <lineage>
        <taxon>Bacteria</taxon>
        <taxon>Candidatus Doudnaibacteriota</taxon>
    </lineage>
</organism>